<dbReference type="Gene3D" id="2.60.120.920">
    <property type="match status" value="1"/>
</dbReference>
<accession>A0AAN8M949</accession>
<evidence type="ECO:0000313" key="2">
    <source>
        <dbReference type="EMBL" id="KAK6321762.1"/>
    </source>
</evidence>
<dbReference type="GO" id="GO:0034704">
    <property type="term" value="C:calcium channel complex"/>
    <property type="evidence" value="ECO:0007669"/>
    <property type="project" value="TreeGrafter"/>
</dbReference>
<feature type="compositionally biased region" description="Basic and acidic residues" evidence="1">
    <location>
        <begin position="67"/>
        <end position="76"/>
    </location>
</feature>
<gene>
    <name evidence="2" type="ORF">J4Q44_G00087380</name>
</gene>
<dbReference type="GO" id="GO:0042383">
    <property type="term" value="C:sarcolemma"/>
    <property type="evidence" value="ECO:0007669"/>
    <property type="project" value="TreeGrafter"/>
</dbReference>
<sequence>MACSLRVISAEIPALSFTKSTSRVHFLLGGRHGDFKFLPLVGYSRCYEALLPKEKIRVEAVKEYKRDHGGVRDRQGQHSSCPRPHSSQHL</sequence>
<proteinExistence type="predicted"/>
<keyword evidence="3" id="KW-1185">Reference proteome</keyword>
<dbReference type="GO" id="GO:0033017">
    <property type="term" value="C:sarcoplasmic reticulum membrane"/>
    <property type="evidence" value="ECO:0007669"/>
    <property type="project" value="TreeGrafter"/>
</dbReference>
<dbReference type="AlphaFoldDB" id="A0AAN8M949"/>
<evidence type="ECO:0000256" key="1">
    <source>
        <dbReference type="SAM" id="MobiDB-lite"/>
    </source>
</evidence>
<evidence type="ECO:0000313" key="3">
    <source>
        <dbReference type="Proteomes" id="UP001356427"/>
    </source>
</evidence>
<feature type="region of interest" description="Disordered" evidence="1">
    <location>
        <begin position="67"/>
        <end position="90"/>
    </location>
</feature>
<comment type="caution">
    <text evidence="2">The sequence shown here is derived from an EMBL/GenBank/DDBJ whole genome shotgun (WGS) entry which is preliminary data.</text>
</comment>
<protein>
    <submittedName>
        <fullName evidence="2">Uncharacterized protein</fullName>
    </submittedName>
</protein>
<organism evidence="2 3">
    <name type="scientific">Coregonus suidteri</name>
    <dbReference type="NCBI Taxonomy" id="861788"/>
    <lineage>
        <taxon>Eukaryota</taxon>
        <taxon>Metazoa</taxon>
        <taxon>Chordata</taxon>
        <taxon>Craniata</taxon>
        <taxon>Vertebrata</taxon>
        <taxon>Euteleostomi</taxon>
        <taxon>Actinopterygii</taxon>
        <taxon>Neopterygii</taxon>
        <taxon>Teleostei</taxon>
        <taxon>Protacanthopterygii</taxon>
        <taxon>Salmoniformes</taxon>
        <taxon>Salmonidae</taxon>
        <taxon>Coregoninae</taxon>
        <taxon>Coregonus</taxon>
    </lineage>
</organism>
<dbReference type="Proteomes" id="UP001356427">
    <property type="component" value="Unassembled WGS sequence"/>
</dbReference>
<dbReference type="GO" id="GO:0005219">
    <property type="term" value="F:ryanodine-sensitive calcium-release channel activity"/>
    <property type="evidence" value="ECO:0007669"/>
    <property type="project" value="TreeGrafter"/>
</dbReference>
<dbReference type="GO" id="GO:0005790">
    <property type="term" value="C:smooth endoplasmic reticulum"/>
    <property type="evidence" value="ECO:0007669"/>
    <property type="project" value="TreeGrafter"/>
</dbReference>
<dbReference type="GO" id="GO:0006941">
    <property type="term" value="P:striated muscle contraction"/>
    <property type="evidence" value="ECO:0007669"/>
    <property type="project" value="TreeGrafter"/>
</dbReference>
<reference evidence="2 3" key="1">
    <citation type="submission" date="2021-04" db="EMBL/GenBank/DDBJ databases">
        <authorList>
            <person name="De Guttry C."/>
            <person name="Zahm M."/>
            <person name="Klopp C."/>
            <person name="Cabau C."/>
            <person name="Louis A."/>
            <person name="Berthelot C."/>
            <person name="Parey E."/>
            <person name="Roest Crollius H."/>
            <person name="Montfort J."/>
            <person name="Robinson-Rechavi M."/>
            <person name="Bucao C."/>
            <person name="Bouchez O."/>
            <person name="Gislard M."/>
            <person name="Lluch J."/>
            <person name="Milhes M."/>
            <person name="Lampietro C."/>
            <person name="Lopez Roques C."/>
            <person name="Donnadieu C."/>
            <person name="Braasch I."/>
            <person name="Desvignes T."/>
            <person name="Postlethwait J."/>
            <person name="Bobe J."/>
            <person name="Wedekind C."/>
            <person name="Guiguen Y."/>
        </authorList>
    </citation>
    <scope>NUCLEOTIDE SEQUENCE [LARGE SCALE GENOMIC DNA]</scope>
    <source>
        <strain evidence="2">Cs_M1</strain>
        <tissue evidence="2">Blood</tissue>
    </source>
</reference>
<dbReference type="InterPro" id="IPR015925">
    <property type="entry name" value="Ryanodine_IP3_receptor"/>
</dbReference>
<dbReference type="PANTHER" id="PTHR46399:SF8">
    <property type="entry name" value="B30.2_SPRY DOMAIN-CONTAINING PROTEIN"/>
    <property type="match status" value="1"/>
</dbReference>
<dbReference type="PANTHER" id="PTHR46399">
    <property type="entry name" value="B30.2/SPRY DOMAIN-CONTAINING PROTEIN"/>
    <property type="match status" value="1"/>
</dbReference>
<name>A0AAN8M949_9TELE</name>
<dbReference type="GO" id="GO:0030018">
    <property type="term" value="C:Z disc"/>
    <property type="evidence" value="ECO:0007669"/>
    <property type="project" value="TreeGrafter"/>
</dbReference>
<dbReference type="EMBL" id="JAGTTL010000006">
    <property type="protein sequence ID" value="KAK6321762.1"/>
    <property type="molecule type" value="Genomic_DNA"/>
</dbReference>
<dbReference type="InterPro" id="IPR043136">
    <property type="entry name" value="B30.2/SPRY_sf"/>
</dbReference>
<feature type="compositionally biased region" description="Polar residues" evidence="1">
    <location>
        <begin position="77"/>
        <end position="90"/>
    </location>
</feature>
<dbReference type="GO" id="GO:0014808">
    <property type="term" value="P:release of sequestered calcium ion into cytosol by sarcoplasmic reticulum"/>
    <property type="evidence" value="ECO:0007669"/>
    <property type="project" value="TreeGrafter"/>
</dbReference>